<accession>A0A3P7UL71</accession>
<keyword evidence="2" id="KW-1185">Reference proteome</keyword>
<dbReference type="Proteomes" id="UP000050761">
    <property type="component" value="Unassembled WGS sequence"/>
</dbReference>
<reference evidence="3" key="2">
    <citation type="submission" date="2019-09" db="UniProtKB">
        <authorList>
            <consortium name="WormBaseParasite"/>
        </authorList>
    </citation>
    <scope>IDENTIFICATION</scope>
</reference>
<accession>A0A183F7A0</accession>
<protein>
    <submittedName>
        <fullName evidence="3">DUF2769 domain-containing protein</fullName>
    </submittedName>
</protein>
<dbReference type="WBParaSite" id="HPBE_0000204201-mRNA-1">
    <property type="protein sequence ID" value="HPBE_0000204201-mRNA-1"/>
    <property type="gene ID" value="HPBE_0000204201"/>
</dbReference>
<evidence type="ECO:0000313" key="1">
    <source>
        <dbReference type="EMBL" id="VDO22787.1"/>
    </source>
</evidence>
<gene>
    <name evidence="1" type="ORF">HPBE_LOCUS2043</name>
</gene>
<reference evidence="1 2" key="1">
    <citation type="submission" date="2018-11" db="EMBL/GenBank/DDBJ databases">
        <authorList>
            <consortium name="Pathogen Informatics"/>
        </authorList>
    </citation>
    <scope>NUCLEOTIDE SEQUENCE [LARGE SCALE GENOMIC DNA]</scope>
</reference>
<dbReference type="EMBL" id="UZAH01002697">
    <property type="protein sequence ID" value="VDO22787.1"/>
    <property type="molecule type" value="Genomic_DNA"/>
</dbReference>
<proteinExistence type="predicted"/>
<organism evidence="2 3">
    <name type="scientific">Heligmosomoides polygyrus</name>
    <name type="common">Parasitic roundworm</name>
    <dbReference type="NCBI Taxonomy" id="6339"/>
    <lineage>
        <taxon>Eukaryota</taxon>
        <taxon>Metazoa</taxon>
        <taxon>Ecdysozoa</taxon>
        <taxon>Nematoda</taxon>
        <taxon>Chromadorea</taxon>
        <taxon>Rhabditida</taxon>
        <taxon>Rhabditina</taxon>
        <taxon>Rhabditomorpha</taxon>
        <taxon>Strongyloidea</taxon>
        <taxon>Heligmosomidae</taxon>
        <taxon>Heligmosomoides</taxon>
    </lineage>
</organism>
<evidence type="ECO:0000313" key="3">
    <source>
        <dbReference type="WBParaSite" id="HPBE_0000204201-mRNA-1"/>
    </source>
</evidence>
<dbReference type="AlphaFoldDB" id="A0A183F7A0"/>
<evidence type="ECO:0000313" key="2">
    <source>
        <dbReference type="Proteomes" id="UP000050761"/>
    </source>
</evidence>
<sequence>MICVFCRQAGRRYSDSCSVIVSENLRQKVVEEAGRCVNYLKFCGGCEPSKCWYCEEVKKTIFRDYVPEGAHYRALCAVPDMNRELRARIDRKKE</sequence>
<name>A0A183F7A0_HELPZ</name>